<reference evidence="1" key="1">
    <citation type="journal article" date="2020" name="mSystems">
        <title>Genome- and Community-Level Interaction Insights into Carbon Utilization and Element Cycling Functions of Hydrothermarchaeota in Hydrothermal Sediment.</title>
        <authorList>
            <person name="Zhou Z."/>
            <person name="Liu Y."/>
            <person name="Xu W."/>
            <person name="Pan J."/>
            <person name="Luo Z.H."/>
            <person name="Li M."/>
        </authorList>
    </citation>
    <scope>NUCLEOTIDE SEQUENCE [LARGE SCALE GENOMIC DNA]</scope>
    <source>
        <strain evidence="1">SpSt-123</strain>
    </source>
</reference>
<dbReference type="Gene3D" id="3.50.50.60">
    <property type="entry name" value="FAD/NAD(P)-binding domain"/>
    <property type="match status" value="1"/>
</dbReference>
<dbReference type="EMBL" id="DSDY01000090">
    <property type="protein sequence ID" value="HDS10506.1"/>
    <property type="molecule type" value="Genomic_DNA"/>
</dbReference>
<dbReference type="SUPFAM" id="SSF51905">
    <property type="entry name" value="FAD/NAD(P)-binding domain"/>
    <property type="match status" value="1"/>
</dbReference>
<dbReference type="Pfam" id="PF13450">
    <property type="entry name" value="NAD_binding_8"/>
    <property type="match status" value="1"/>
</dbReference>
<organism evidence="1">
    <name type="scientific">Fervidicoccus fontis</name>
    <dbReference type="NCBI Taxonomy" id="683846"/>
    <lineage>
        <taxon>Archaea</taxon>
        <taxon>Thermoproteota</taxon>
        <taxon>Thermoprotei</taxon>
        <taxon>Fervidicoccales</taxon>
        <taxon>Fervidicoccaceae</taxon>
        <taxon>Fervidicoccus</taxon>
    </lineage>
</organism>
<evidence type="ECO:0000313" key="1">
    <source>
        <dbReference type="EMBL" id="HDS10506.1"/>
    </source>
</evidence>
<accession>A0A7C1HWJ6</accession>
<dbReference type="AlphaFoldDB" id="A0A7C1HWJ6"/>
<dbReference type="PRINTS" id="PR00420">
    <property type="entry name" value="RNGMNOXGNASE"/>
</dbReference>
<proteinExistence type="predicted"/>
<dbReference type="InterPro" id="IPR050407">
    <property type="entry name" value="Geranylgeranyl_reductase"/>
</dbReference>
<dbReference type="PANTHER" id="PTHR42685:SF21">
    <property type="entry name" value="DEHYDROGENASE (FLAVOPROTEIN)-LIKE PROTEIN"/>
    <property type="match status" value="1"/>
</dbReference>
<protein>
    <submittedName>
        <fullName evidence="1">NAD(P)/FAD-dependent oxidoreductase</fullName>
    </submittedName>
</protein>
<dbReference type="InterPro" id="IPR036188">
    <property type="entry name" value="FAD/NAD-bd_sf"/>
</dbReference>
<sequence>MKIAIIGGGPAGLLTSYYLAINGCETAVFEEHPRIGYPKHCTGLVTARSIAKVPVDTKECIEKKFGKLIIHGQGREAFEISIPTVAKIDRVCFEEKIYAEAVNQKTRFRLGARIDTKRKGDEIKLLNVIEDVDFIIDARGFEAAIKNSEKVSKNKLVGINLIIKGKTSMDDNAIHVFFDNKITPGFFAWLAPINEHEVLVGGGFKNPPTQEEIMRYFHRKGFLINHGQIADKYGGVILRGPPISDFHGKNWLAIGDAISMVKPITGGGLYPIISSIPFKYNNGSCDEALIRLKTGIRNTLEKLRKQYLLSKFIHKRIFPYALDAFIPLIKMVLEVVYLDYDEHDKLVSQLIENIAKRNVYPA</sequence>
<gene>
    <name evidence="1" type="ORF">ENO04_02625</name>
</gene>
<dbReference type="PANTHER" id="PTHR42685">
    <property type="entry name" value="GERANYLGERANYL DIPHOSPHATE REDUCTASE"/>
    <property type="match status" value="1"/>
</dbReference>
<name>A0A7C1HWJ6_9CREN</name>
<comment type="caution">
    <text evidence="1">The sequence shown here is derived from an EMBL/GenBank/DDBJ whole genome shotgun (WGS) entry which is preliminary data.</text>
</comment>